<dbReference type="EMBL" id="JADQCH020000002">
    <property type="protein sequence ID" value="MEY2344620.1"/>
    <property type="molecule type" value="Genomic_DNA"/>
</dbReference>
<evidence type="ECO:0000313" key="1">
    <source>
        <dbReference type="EMBL" id="MEY2344620.1"/>
    </source>
</evidence>
<comment type="caution">
    <text evidence="1">The sequence shown here is derived from an EMBL/GenBank/DDBJ whole genome shotgun (WGS) entry which is preliminary data.</text>
</comment>
<dbReference type="InterPro" id="IPR029044">
    <property type="entry name" value="Nucleotide-diphossugar_trans"/>
</dbReference>
<organism evidence="1">
    <name type="scientific">Proteus mirabilis</name>
    <dbReference type="NCBI Taxonomy" id="584"/>
    <lineage>
        <taxon>Bacteria</taxon>
        <taxon>Pseudomonadati</taxon>
        <taxon>Pseudomonadota</taxon>
        <taxon>Gammaproteobacteria</taxon>
        <taxon>Enterobacterales</taxon>
        <taxon>Morganellaceae</taxon>
        <taxon>Proteus</taxon>
    </lineage>
</organism>
<evidence type="ECO:0008006" key="2">
    <source>
        <dbReference type="Google" id="ProtNLM"/>
    </source>
</evidence>
<accession>A0ABD5LVE2</accession>
<dbReference type="AlphaFoldDB" id="A0ABD5LVE2"/>
<name>A0ABD5LVE2_PROMI</name>
<sequence>MARLIKGKEIKGTNCEIVHATISSASIISKEAYAVAGPMDNGLFIDSVDWEYCWRLKSLGFVTIRVNNILLGHQVGNGKKKIIGKFDARVPSPI</sequence>
<dbReference type="Gene3D" id="3.90.550.10">
    <property type="entry name" value="Spore Coat Polysaccharide Biosynthesis Protein SpsA, Chain A"/>
    <property type="match status" value="1"/>
</dbReference>
<gene>
    <name evidence="1" type="ORF">I3679_013430</name>
</gene>
<dbReference type="SUPFAM" id="SSF53448">
    <property type="entry name" value="Nucleotide-diphospho-sugar transferases"/>
    <property type="match status" value="1"/>
</dbReference>
<proteinExistence type="predicted"/>
<reference evidence="1" key="1">
    <citation type="submission" date="2021-05" db="EMBL/GenBank/DDBJ databases">
        <title>First report of NDM-5 and VEB-6 producing Proteus mirabilis isolated from blood of a sepsis patient in Kolkata, India.</title>
        <authorList>
            <person name="Halder G."/>
            <person name="Chaudhuri B."/>
            <person name="Dutta S."/>
        </authorList>
    </citation>
    <scope>NUCLEOTIDE SEQUENCE [LARGE SCALE GENOMIC DNA]</scope>
    <source>
        <strain evidence="1">7049</strain>
    </source>
</reference>
<protein>
    <recommendedName>
        <fullName evidence="2">Phage protein</fullName>
    </recommendedName>
</protein>